<dbReference type="EMBL" id="CADCVY010000040">
    <property type="protein sequence ID" value="CAA9497153.1"/>
    <property type="molecule type" value="Genomic_DNA"/>
</dbReference>
<feature type="domain" description="Histidine kinase" evidence="6">
    <location>
        <begin position="229"/>
        <end position="442"/>
    </location>
</feature>
<dbReference type="GO" id="GO:0000156">
    <property type="term" value="F:phosphorelay response regulator activity"/>
    <property type="evidence" value="ECO:0007669"/>
    <property type="project" value="TreeGrafter"/>
</dbReference>
<dbReference type="Gene3D" id="3.30.450.20">
    <property type="entry name" value="PAS domain"/>
    <property type="match status" value="1"/>
</dbReference>
<accession>A0A6J4SLU9</accession>
<dbReference type="AlphaFoldDB" id="A0A6J4SLU9"/>
<evidence type="ECO:0000256" key="3">
    <source>
        <dbReference type="ARBA" id="ARBA00022679"/>
    </source>
</evidence>
<dbReference type="InterPro" id="IPR003594">
    <property type="entry name" value="HATPase_dom"/>
</dbReference>
<keyword evidence="5" id="KW-0812">Transmembrane</keyword>
<dbReference type="InterPro" id="IPR036890">
    <property type="entry name" value="HATPase_C_sf"/>
</dbReference>
<dbReference type="PANTHER" id="PTHR42878:SF15">
    <property type="entry name" value="BACTERIOPHYTOCHROME"/>
    <property type="match status" value="1"/>
</dbReference>
<comment type="catalytic activity">
    <reaction evidence="1">
        <text>ATP + protein L-histidine = ADP + protein N-phospho-L-histidine.</text>
        <dbReference type="EC" id="2.7.13.3"/>
    </reaction>
</comment>
<name>A0A6J4SLU9_9SPHN</name>
<feature type="transmembrane region" description="Helical" evidence="5">
    <location>
        <begin position="12"/>
        <end position="29"/>
    </location>
</feature>
<dbReference type="InterPro" id="IPR050351">
    <property type="entry name" value="BphY/WalK/GraS-like"/>
</dbReference>
<dbReference type="Pfam" id="PF02518">
    <property type="entry name" value="HATPase_c"/>
    <property type="match status" value="1"/>
</dbReference>
<evidence type="ECO:0000256" key="1">
    <source>
        <dbReference type="ARBA" id="ARBA00000085"/>
    </source>
</evidence>
<keyword evidence="5" id="KW-0472">Membrane</keyword>
<dbReference type="GO" id="GO:0030295">
    <property type="term" value="F:protein kinase activator activity"/>
    <property type="evidence" value="ECO:0007669"/>
    <property type="project" value="TreeGrafter"/>
</dbReference>
<dbReference type="GO" id="GO:0004673">
    <property type="term" value="F:protein histidine kinase activity"/>
    <property type="evidence" value="ECO:0007669"/>
    <property type="project" value="UniProtKB-EC"/>
</dbReference>
<dbReference type="InterPro" id="IPR004358">
    <property type="entry name" value="Sig_transdc_His_kin-like_C"/>
</dbReference>
<dbReference type="GO" id="GO:0007234">
    <property type="term" value="P:osmosensory signaling via phosphorelay pathway"/>
    <property type="evidence" value="ECO:0007669"/>
    <property type="project" value="TreeGrafter"/>
</dbReference>
<sequence length="442" mass="47690">MGFRRRFEFGLAWRTLVLVAALWLFNIALNTEGVRAGRIVALIIALAAVASLWSFIQRTNFIVARFVESLRFEDYSQRFSDPSGGGFDVMGEALDKALKALGARHVEAAADARFLSAVVDDSPSALLSIDRDGRVEMLNKAARQLFARHPVNRVADFESLGAELAAAVRLPPGTRKITRVVFDGVPQRAVFASAQVARLDQPVTMLSILPVQSELGVLEVAAQADLVRVLTHEIMNSLTPVTSLARSGADMVAAAEETGAGLADARIATETVARRAEGILRFVESYREFAQTPDVHRRQFQAQPWGEEILRLARANAGGVEITLGLEVEPASMSLDADPELLAQTLLNLLRNAIRAVSGVPEPQVTLAMAREATGRSRIEVRDNGLGIAPDRRDDIFLPFYTTHKGGSGVGLSFARQVALAHGGSIVALQAPEGGANIRMVI</sequence>
<dbReference type="PANTHER" id="PTHR42878">
    <property type="entry name" value="TWO-COMPONENT HISTIDINE KINASE"/>
    <property type="match status" value="1"/>
</dbReference>
<dbReference type="Gene3D" id="3.30.565.10">
    <property type="entry name" value="Histidine kinase-like ATPase, C-terminal domain"/>
    <property type="match status" value="1"/>
</dbReference>
<dbReference type="PROSITE" id="PS50109">
    <property type="entry name" value="HIS_KIN"/>
    <property type="match status" value="1"/>
</dbReference>
<evidence type="ECO:0000256" key="4">
    <source>
        <dbReference type="ARBA" id="ARBA00022777"/>
    </source>
</evidence>
<dbReference type="InterPro" id="IPR035965">
    <property type="entry name" value="PAS-like_dom_sf"/>
</dbReference>
<dbReference type="InterPro" id="IPR005467">
    <property type="entry name" value="His_kinase_dom"/>
</dbReference>
<keyword evidence="4" id="KW-0418">Kinase</keyword>
<evidence type="ECO:0000256" key="5">
    <source>
        <dbReference type="SAM" id="Phobius"/>
    </source>
</evidence>
<evidence type="ECO:0000256" key="2">
    <source>
        <dbReference type="ARBA" id="ARBA00012438"/>
    </source>
</evidence>
<evidence type="ECO:0000259" key="6">
    <source>
        <dbReference type="PROSITE" id="PS50109"/>
    </source>
</evidence>
<dbReference type="PRINTS" id="PR00344">
    <property type="entry name" value="BCTRLSENSOR"/>
</dbReference>
<dbReference type="SUPFAM" id="SSF55874">
    <property type="entry name" value="ATPase domain of HSP90 chaperone/DNA topoisomerase II/histidine kinase"/>
    <property type="match status" value="1"/>
</dbReference>
<evidence type="ECO:0000313" key="7">
    <source>
        <dbReference type="EMBL" id="CAA9497153.1"/>
    </source>
</evidence>
<keyword evidence="5" id="KW-1133">Transmembrane helix</keyword>
<keyword evidence="3" id="KW-0808">Transferase</keyword>
<protein>
    <recommendedName>
        <fullName evidence="2">histidine kinase</fullName>
        <ecNumber evidence="2">2.7.13.3</ecNumber>
    </recommendedName>
</protein>
<organism evidence="7">
    <name type="scientific">uncultured Sphingomonas sp</name>
    <dbReference type="NCBI Taxonomy" id="158754"/>
    <lineage>
        <taxon>Bacteria</taxon>
        <taxon>Pseudomonadati</taxon>
        <taxon>Pseudomonadota</taxon>
        <taxon>Alphaproteobacteria</taxon>
        <taxon>Sphingomonadales</taxon>
        <taxon>Sphingomonadaceae</taxon>
        <taxon>Sphingomonas</taxon>
        <taxon>environmental samples</taxon>
    </lineage>
</organism>
<dbReference type="EC" id="2.7.13.3" evidence="2"/>
<proteinExistence type="predicted"/>
<dbReference type="SUPFAM" id="SSF55785">
    <property type="entry name" value="PYP-like sensor domain (PAS domain)"/>
    <property type="match status" value="1"/>
</dbReference>
<reference evidence="7" key="1">
    <citation type="submission" date="2020-02" db="EMBL/GenBank/DDBJ databases">
        <authorList>
            <person name="Meier V. D."/>
        </authorList>
    </citation>
    <scope>NUCLEOTIDE SEQUENCE</scope>
    <source>
        <strain evidence="7">AVDCRST_MAG44</strain>
    </source>
</reference>
<dbReference type="SMART" id="SM00387">
    <property type="entry name" value="HATPase_c"/>
    <property type="match status" value="1"/>
</dbReference>
<gene>
    <name evidence="7" type="ORF">AVDCRST_MAG44-534</name>
</gene>
<feature type="transmembrane region" description="Helical" evidence="5">
    <location>
        <begin position="35"/>
        <end position="56"/>
    </location>
</feature>